<proteinExistence type="evidence at transcript level"/>
<feature type="chain" id="PRO_5004167574" evidence="1">
    <location>
        <begin position="17"/>
        <end position="862"/>
    </location>
</feature>
<dbReference type="EC" id="3.1.3.1" evidence="2"/>
<accession>Q09HD2</accession>
<name>Q09HD2_EMIHU</name>
<dbReference type="EMBL" id="DQ901741">
    <property type="protein sequence ID" value="ABI51308.1"/>
    <property type="molecule type" value="mRNA"/>
</dbReference>
<organism evidence="2">
    <name type="scientific">Emiliania huxleyi</name>
    <name type="common">Coccolithophore</name>
    <name type="synonym">Pontosphaera huxleyi</name>
    <dbReference type="NCBI Taxonomy" id="2903"/>
    <lineage>
        <taxon>Eukaryota</taxon>
        <taxon>Haptista</taxon>
        <taxon>Haptophyta</taxon>
        <taxon>Prymnesiophyceae</taxon>
        <taxon>Isochrysidales</taxon>
        <taxon>Noelaerhabdaceae</taxon>
        <taxon>Emiliania</taxon>
    </lineage>
</organism>
<dbReference type="GO" id="GO:0004035">
    <property type="term" value="F:alkaline phosphatase activity"/>
    <property type="evidence" value="ECO:0007669"/>
    <property type="project" value="UniProtKB-EC"/>
</dbReference>
<evidence type="ECO:0000313" key="2">
    <source>
        <dbReference type="EMBL" id="ABI51308.1"/>
    </source>
</evidence>
<reference evidence="2" key="1">
    <citation type="journal article" date="2006" name="J. Phycol.">
        <title>A novel alkaline phosphatase in the coccolithophore Emiliania huxleyi (Prymnesiophyceae) and its regulation by phosphorus.</title>
        <authorList>
            <person name="Xu Y."/>
            <person name="Wahlund T.M."/>
            <person name="Feng L."/>
            <person name="Shaked Y."/>
            <person name="Morel F.M.M."/>
        </authorList>
    </citation>
    <scope>NUCLEOTIDE SEQUENCE</scope>
    <source>
        <strain evidence="2">CCMP374</strain>
    </source>
</reference>
<dbReference type="AlphaFoldDB" id="Q09HD2"/>
<keyword evidence="1" id="KW-0732">Signal</keyword>
<gene>
    <name evidence="2" type="primary">ap1</name>
</gene>
<sequence length="862" mass="93820">MLYSLPALLLAFASQPEPCPEPIVCPTCPVLPEEATCQAGDGRRRLALASTNEYLTAPRDHVFTPEHMSNPSAYEPARQTCAMVKTGYDMHCCNASAEEPFNPVSTITDFNCFVEAGAHIVHAEGFSGAKIDSLLTASECTHHDPLFNWQLSPRHPEGDFCYVGSFDGLNAMPILGNGMMQTMATGKSYMRTFINTEIRGQVGAQSAQWAISTSEDKGGFGELPPAPEDILIMHGAMEQFADLDRETLEVVNGGQTVKKVFTARGFPYNTVIPPTATSEAAYTIVKKHSDLHINVKNSLKNPDGTYTVVTEPNEPFCPASPLDPVPEGTDLRFCGLYGHCGSKISYKHEYSYTVDGVPAYGAAEGVGSEDEFVLVAQEGGASFNPPAGSSPSAPTGTVQILDVRRGHWYQLPHLSVGTIEMAFTISTGHPDYIAIGIEDYGDSSCGSGWTVWLGKKDKTSPHFLDRNGLGINQGRLYRFVAANGETDMATFVNWPASGAFEYPQVDLPGTLEPIDAMFDGRYGEFEDGYEWTRPSTNCAMTVSGKTPLRMTGVSKQEWGGTNPDKPNQWAIAETGLGNTKTTDGEPKWDKSTLPLGSDRASTLIFLEAEFKAALDALDGVAVLSTGGVASRNGSPLPESISAKVYHVMADQVVMGPQREAGLSYVDSLYWGKGDNVFFAEDSNAPGGYNIAGIYNLETRKTVTIAGAIGDDNVKFNNVANVPAGSIDRRSDQELTGWFDASASLTCDVDASTGTCSPQEMYDTQTSKHMILNNQMKGYGEGCMDYGFYYTAQMMYIAIPEFDWATTTLAAPTPEGSRRRKLELAEKKKFEKQPRRRKLFEECTEDLEGAWTDDDEFQECQLH</sequence>
<evidence type="ECO:0000256" key="1">
    <source>
        <dbReference type="SAM" id="SignalP"/>
    </source>
</evidence>
<keyword evidence="2" id="KW-0378">Hydrolase</keyword>
<feature type="signal peptide" evidence="1">
    <location>
        <begin position="1"/>
        <end position="16"/>
    </location>
</feature>
<protein>
    <submittedName>
        <fullName evidence="2">Alkaline phosphatase</fullName>
        <ecNumber evidence="2">3.1.3.1</ecNumber>
    </submittedName>
</protein>